<dbReference type="OrthoDB" id="6015512at2759"/>
<evidence type="ECO:0000313" key="1">
    <source>
        <dbReference type="EMBL" id="CAB4017932.1"/>
    </source>
</evidence>
<reference evidence="1" key="1">
    <citation type="submission" date="2020-04" db="EMBL/GenBank/DDBJ databases">
        <authorList>
            <person name="Alioto T."/>
            <person name="Alioto T."/>
            <person name="Gomez Garrido J."/>
        </authorList>
    </citation>
    <scope>NUCLEOTIDE SEQUENCE</scope>
    <source>
        <strain evidence="1">A484AB</strain>
    </source>
</reference>
<dbReference type="AlphaFoldDB" id="A0A7D9ISU9"/>
<protein>
    <submittedName>
        <fullName evidence="1">Uncharacterized protein</fullName>
    </submittedName>
</protein>
<proteinExistence type="predicted"/>
<organism evidence="1 2">
    <name type="scientific">Paramuricea clavata</name>
    <name type="common">Red gorgonian</name>
    <name type="synonym">Violescent sea-whip</name>
    <dbReference type="NCBI Taxonomy" id="317549"/>
    <lineage>
        <taxon>Eukaryota</taxon>
        <taxon>Metazoa</taxon>
        <taxon>Cnidaria</taxon>
        <taxon>Anthozoa</taxon>
        <taxon>Octocorallia</taxon>
        <taxon>Malacalcyonacea</taxon>
        <taxon>Plexauridae</taxon>
        <taxon>Paramuricea</taxon>
    </lineage>
</organism>
<dbReference type="EMBL" id="CACRXK020009772">
    <property type="protein sequence ID" value="CAB4017932.1"/>
    <property type="molecule type" value="Genomic_DNA"/>
</dbReference>
<accession>A0A7D9ISU9</accession>
<keyword evidence="2" id="KW-1185">Reference proteome</keyword>
<name>A0A7D9ISU9_PARCT</name>
<dbReference type="Proteomes" id="UP001152795">
    <property type="component" value="Unassembled WGS sequence"/>
</dbReference>
<evidence type="ECO:0000313" key="2">
    <source>
        <dbReference type="Proteomes" id="UP001152795"/>
    </source>
</evidence>
<gene>
    <name evidence="1" type="ORF">PACLA_8A081539</name>
</gene>
<sequence length="254" mass="29345">MKRIVLMLCVLITLSECNEVNKLLKNGAPVMFEVTPRCVAKTTKVFLQQADGIKQLFAVASCQISNSLAEPFRVVVHDDAEKEGIKTPGPDLRFRAMFLMQFPNTVSYMILDPQKAHWLFTNELSGCDIFIATKDSQPNMPLIVHANADTLDKPNQQVENLKWKGDKVDQILRDLQQHYVLKVRLHITPEQPIPLNYNQYWNDYKTAHPDRVKVYTYSIVAPLVQKMQFYGHYKNAWKFFLKGKEDGLMRDIPF</sequence>
<comment type="caution">
    <text evidence="1">The sequence shown here is derived from an EMBL/GenBank/DDBJ whole genome shotgun (WGS) entry which is preliminary data.</text>
</comment>